<keyword evidence="3 4" id="KW-0175">Coiled coil</keyword>
<dbReference type="GO" id="GO:0032991">
    <property type="term" value="C:protein-containing complex"/>
    <property type="evidence" value="ECO:0007669"/>
    <property type="project" value="UniProtKB-ARBA"/>
</dbReference>
<dbReference type="GO" id="GO:0005768">
    <property type="term" value="C:endosome"/>
    <property type="evidence" value="ECO:0007669"/>
    <property type="project" value="TreeGrafter"/>
</dbReference>
<feature type="compositionally biased region" description="Polar residues" evidence="5">
    <location>
        <begin position="186"/>
        <end position="205"/>
    </location>
</feature>
<reference evidence="6" key="1">
    <citation type="submission" date="2022-07" db="EMBL/GenBank/DDBJ databases">
        <title>Genome Sequence of Physisporinus lineatus.</title>
        <authorList>
            <person name="Buettner E."/>
        </authorList>
    </citation>
    <scope>NUCLEOTIDE SEQUENCE</scope>
    <source>
        <strain evidence="6">VT162</strain>
    </source>
</reference>
<proteinExistence type="inferred from homology"/>
<feature type="compositionally biased region" description="Polar residues" evidence="5">
    <location>
        <begin position="855"/>
        <end position="871"/>
    </location>
</feature>
<feature type="compositionally biased region" description="Basic and acidic residues" evidence="5">
    <location>
        <begin position="453"/>
        <end position="468"/>
    </location>
</feature>
<feature type="compositionally biased region" description="Polar residues" evidence="5">
    <location>
        <begin position="85"/>
        <end position="96"/>
    </location>
</feature>
<organism evidence="6 7">
    <name type="scientific">Meripilus lineatus</name>
    <dbReference type="NCBI Taxonomy" id="2056292"/>
    <lineage>
        <taxon>Eukaryota</taxon>
        <taxon>Fungi</taxon>
        <taxon>Dikarya</taxon>
        <taxon>Basidiomycota</taxon>
        <taxon>Agaricomycotina</taxon>
        <taxon>Agaricomycetes</taxon>
        <taxon>Polyporales</taxon>
        <taxon>Meripilaceae</taxon>
        <taxon>Meripilus</taxon>
    </lineage>
</organism>
<protein>
    <recommendedName>
        <fullName evidence="2">Autophagy-related protein 14</fullName>
    </recommendedName>
</protein>
<feature type="region of interest" description="Disordered" evidence="5">
    <location>
        <begin position="818"/>
        <end position="877"/>
    </location>
</feature>
<dbReference type="EMBL" id="JANAWD010000032">
    <property type="protein sequence ID" value="KAJ3490150.1"/>
    <property type="molecule type" value="Genomic_DNA"/>
</dbReference>
<dbReference type="Proteomes" id="UP001212997">
    <property type="component" value="Unassembled WGS sequence"/>
</dbReference>
<dbReference type="PANTHER" id="PTHR15157">
    <property type="entry name" value="UV RADIATION RESISTANCE-ASSOCIATED GENE PROTEIN"/>
    <property type="match status" value="1"/>
</dbReference>
<accession>A0AAD5VFL1</accession>
<evidence type="ECO:0000313" key="6">
    <source>
        <dbReference type="EMBL" id="KAJ3490150.1"/>
    </source>
</evidence>
<dbReference type="GO" id="GO:0000323">
    <property type="term" value="C:lytic vacuole"/>
    <property type="evidence" value="ECO:0007669"/>
    <property type="project" value="TreeGrafter"/>
</dbReference>
<dbReference type="GO" id="GO:0035493">
    <property type="term" value="P:SNARE complex assembly"/>
    <property type="evidence" value="ECO:0007669"/>
    <property type="project" value="TreeGrafter"/>
</dbReference>
<feature type="compositionally biased region" description="Basic and acidic residues" evidence="5">
    <location>
        <begin position="484"/>
        <end position="493"/>
    </location>
</feature>
<dbReference type="GO" id="GO:0000149">
    <property type="term" value="F:SNARE binding"/>
    <property type="evidence" value="ECO:0007669"/>
    <property type="project" value="TreeGrafter"/>
</dbReference>
<gene>
    <name evidence="6" type="ORF">NLI96_g1645</name>
</gene>
<feature type="region of interest" description="Disordered" evidence="5">
    <location>
        <begin position="430"/>
        <end position="517"/>
    </location>
</feature>
<feature type="compositionally biased region" description="Low complexity" evidence="5">
    <location>
        <begin position="823"/>
        <end position="838"/>
    </location>
</feature>
<comment type="similarity">
    <text evidence="1">Belongs to the ATG14 family.</text>
</comment>
<feature type="region of interest" description="Disordered" evidence="5">
    <location>
        <begin position="22"/>
        <end position="134"/>
    </location>
</feature>
<keyword evidence="7" id="KW-1185">Reference proteome</keyword>
<dbReference type="AlphaFoldDB" id="A0AAD5VFL1"/>
<feature type="compositionally biased region" description="Low complexity" evidence="5">
    <location>
        <begin position="235"/>
        <end position="254"/>
    </location>
</feature>
<feature type="compositionally biased region" description="Polar residues" evidence="5">
    <location>
        <begin position="23"/>
        <end position="38"/>
    </location>
</feature>
<dbReference type="Pfam" id="PF10186">
    <property type="entry name" value="ATG14"/>
    <property type="match status" value="1"/>
</dbReference>
<dbReference type="PANTHER" id="PTHR15157:SF5">
    <property type="entry name" value="UV RADIATION RESISTANCE-ASSOCIATED GENE PROTEIN"/>
    <property type="match status" value="1"/>
</dbReference>
<feature type="compositionally biased region" description="Polar residues" evidence="5">
    <location>
        <begin position="106"/>
        <end position="134"/>
    </location>
</feature>
<feature type="coiled-coil region" evidence="4">
    <location>
        <begin position="561"/>
        <end position="606"/>
    </location>
</feature>
<sequence length="1009" mass="108957">MPFKFREGVRNFTPFPVRDAFTSALSQPSGKPQFNSDGRLSDDLDATFGRKRGRRLSSASVNALRTAHTDADTQSQESPRRPSHSTRGASTSSAVNSPRKRASVTAPATRSFQRTRRISTNSSSGFSDISTHTTLVTPNPPHSGFFSDASQIALEQILDSRLVETCLTVSIPSPYSDLSMSEKRSVSSSGTAKTVSHQSSLSLNQAPFPPTEHSRQVDTSNVRLLRGRRTGVNASSSRSTTPPGSGPKRTSTSPSRPPLAAHIKSPSVPIASSTPAARRRSNLPTSPLLPETPKPPPTYRFATHRPSTNPCFNIDARSDLKAFGDLSGETIHVEVLGNIPAGLFTKGGGEANHLRNTTSVDKKGKMRELDPPEGGARQWKVLERWDVNLRDLIPLPKELAAHPSLLPSNSLLITLSPPGQTFYLPSRLSHLDSLRPPSRPPSPSTGYNSDPETSVRRSKSDEELRQRASIEAVDDGETQQASDGEPRVSRYPEKSSTTFNDLLRSNPSPFSKSTNHSPSIFSRLVTQQTIVLETRESLADVIRSVDLLYTLNSTTIAAREVSERKATVRQLEAEKANVEDEAQNLRNEIDARREALKRRRQLLEHVHKLHQEDLQEAADREDDITESAEHLELLRNRFAPTRSILLGSLASIFPIELLSPPDLLFTIIDVPLPIPVPPTDPAPPLTLPGFSCVTEDAVATALGYAAQLVHITAAYMNVGLTYPITCVGSRSLIKDGISAMVGPRMFPLYSKGVDTYRFEYAVFLLNKDIELLMAGRDLRALDMRHTLPNLKNLLLTLTDPETPPIPLHPPSLVLSDTDSVLQSPATSSTSLALDTSTTNEAGNASVEEPPENHESASATGSATPTKTSHAAASTPKKSRAFFGLAPLSGFLRARYPSTSKPDASAEHTEVNVQAVVAEVISPNGNSLQDGEQSPSSGDEEDDRKTIRPTPDEDVPNEDKDSIAGTISNGSPHANGLTPPAAHVEKPVGSGVEPSAAEATSFAPEAQAVS</sequence>
<comment type="caution">
    <text evidence="6">The sequence shown here is derived from an EMBL/GenBank/DDBJ whole genome shotgun (WGS) entry which is preliminary data.</text>
</comment>
<evidence type="ECO:0000256" key="2">
    <source>
        <dbReference type="ARBA" id="ARBA00013807"/>
    </source>
</evidence>
<evidence type="ECO:0000256" key="4">
    <source>
        <dbReference type="SAM" id="Coils"/>
    </source>
</evidence>
<dbReference type="InterPro" id="IPR018791">
    <property type="entry name" value="UV_resistance/autophagy_Atg14"/>
</dbReference>
<evidence type="ECO:0000256" key="1">
    <source>
        <dbReference type="ARBA" id="ARBA00009574"/>
    </source>
</evidence>
<evidence type="ECO:0000313" key="7">
    <source>
        <dbReference type="Proteomes" id="UP001212997"/>
    </source>
</evidence>
<name>A0AAD5VFL1_9APHY</name>
<feature type="region of interest" description="Disordered" evidence="5">
    <location>
        <begin position="173"/>
        <end position="301"/>
    </location>
</feature>
<evidence type="ECO:0000256" key="3">
    <source>
        <dbReference type="ARBA" id="ARBA00023054"/>
    </source>
</evidence>
<evidence type="ECO:0000256" key="5">
    <source>
        <dbReference type="SAM" id="MobiDB-lite"/>
    </source>
</evidence>
<feature type="compositionally biased region" description="Polar residues" evidence="5">
    <location>
        <begin position="494"/>
        <end position="517"/>
    </location>
</feature>
<feature type="compositionally biased region" description="Polar residues" evidence="5">
    <location>
        <begin position="922"/>
        <end position="936"/>
    </location>
</feature>
<feature type="region of interest" description="Disordered" evidence="5">
    <location>
        <begin position="921"/>
        <end position="1009"/>
    </location>
</feature>